<dbReference type="Gene3D" id="3.30.2010.30">
    <property type="match status" value="1"/>
</dbReference>
<dbReference type="SUPFAM" id="SSF55486">
    <property type="entry name" value="Metalloproteases ('zincins'), catalytic domain"/>
    <property type="match status" value="1"/>
</dbReference>
<dbReference type="InterPro" id="IPR050344">
    <property type="entry name" value="Peptidase_M1_aminopeptidases"/>
</dbReference>
<proteinExistence type="predicted"/>
<dbReference type="Proteomes" id="UP001476798">
    <property type="component" value="Unassembled WGS sequence"/>
</dbReference>
<name>A0ABV0PAX2_9TELE</name>
<keyword evidence="1" id="KW-0732">Signal</keyword>
<protein>
    <submittedName>
        <fullName evidence="2">Uncharacterized protein</fullName>
    </submittedName>
</protein>
<evidence type="ECO:0000256" key="1">
    <source>
        <dbReference type="SAM" id="SignalP"/>
    </source>
</evidence>
<keyword evidence="3" id="KW-1185">Reference proteome</keyword>
<feature type="chain" id="PRO_5045846232" evidence="1">
    <location>
        <begin position="19"/>
        <end position="153"/>
    </location>
</feature>
<evidence type="ECO:0000313" key="3">
    <source>
        <dbReference type="Proteomes" id="UP001476798"/>
    </source>
</evidence>
<feature type="signal peptide" evidence="1">
    <location>
        <begin position="1"/>
        <end position="18"/>
    </location>
</feature>
<evidence type="ECO:0000313" key="2">
    <source>
        <dbReference type="EMBL" id="MEQ2180611.1"/>
    </source>
</evidence>
<organism evidence="2 3">
    <name type="scientific">Goodea atripinnis</name>
    <dbReference type="NCBI Taxonomy" id="208336"/>
    <lineage>
        <taxon>Eukaryota</taxon>
        <taxon>Metazoa</taxon>
        <taxon>Chordata</taxon>
        <taxon>Craniata</taxon>
        <taxon>Vertebrata</taxon>
        <taxon>Euteleostomi</taxon>
        <taxon>Actinopterygii</taxon>
        <taxon>Neopterygii</taxon>
        <taxon>Teleostei</taxon>
        <taxon>Neoteleostei</taxon>
        <taxon>Acanthomorphata</taxon>
        <taxon>Ovalentaria</taxon>
        <taxon>Atherinomorphae</taxon>
        <taxon>Cyprinodontiformes</taxon>
        <taxon>Goodeidae</taxon>
        <taxon>Goodea</taxon>
    </lineage>
</organism>
<dbReference type="EMBL" id="JAHRIO010070077">
    <property type="protein sequence ID" value="MEQ2180611.1"/>
    <property type="molecule type" value="Genomic_DNA"/>
</dbReference>
<comment type="caution">
    <text evidence="2">The sequence shown here is derived from an EMBL/GenBank/DDBJ whole genome shotgun (WGS) entry which is preliminary data.</text>
</comment>
<dbReference type="PANTHER" id="PTHR11533">
    <property type="entry name" value="PROTEASE M1 ZINC METALLOPROTEASE"/>
    <property type="match status" value="1"/>
</dbReference>
<dbReference type="PANTHER" id="PTHR11533:SF239">
    <property type="entry name" value="ENDOPLASMIC RETICULUM AMINOPEPTIDASE 2"/>
    <property type="match status" value="1"/>
</dbReference>
<reference evidence="2 3" key="1">
    <citation type="submission" date="2021-06" db="EMBL/GenBank/DDBJ databases">
        <authorList>
            <person name="Palmer J.M."/>
        </authorList>
    </citation>
    <scope>NUCLEOTIDE SEQUENCE [LARGE SCALE GENOMIC DNA]</scope>
    <source>
        <strain evidence="2 3">GA_2019</strain>
        <tissue evidence="2">Muscle</tissue>
    </source>
</reference>
<sequence length="153" mass="17739">MSTYLVAFIVCDFKSVSAATSSGVKVSIYAAPEKWMQTHYALEVAVKMLDFYEEYFNIRYPLPKQGEHLNLTAMMNTWTLQKGIPLVTQKYILQFFRTVIDQQTWSDSGTVSERRLRSEVLFLACHLDYPPCLQRANQHFKDWLRSNGTLKSV</sequence>
<accession>A0ABV0PAX2</accession>
<gene>
    <name evidence="2" type="ORF">GOODEAATRI_002997</name>
</gene>